<proteinExistence type="predicted"/>
<keyword evidence="2 4" id="KW-0479">Metal-binding</keyword>
<dbReference type="InterPro" id="IPR036909">
    <property type="entry name" value="Cyt_c-like_dom_sf"/>
</dbReference>
<organism evidence="7 8">
    <name type="scientific">Sphingopyxis alaskensis (strain DSM 13593 / LMG 18877 / RB2256)</name>
    <name type="common">Sphingomonas alaskensis</name>
    <dbReference type="NCBI Taxonomy" id="317655"/>
    <lineage>
        <taxon>Bacteria</taxon>
        <taxon>Pseudomonadati</taxon>
        <taxon>Pseudomonadota</taxon>
        <taxon>Alphaproteobacteria</taxon>
        <taxon>Sphingomonadales</taxon>
        <taxon>Sphingomonadaceae</taxon>
        <taxon>Sphingopyxis</taxon>
    </lineage>
</organism>
<dbReference type="HOGENOM" id="CLU_1097965_0_0_5"/>
<dbReference type="OrthoDB" id="9805202at2"/>
<evidence type="ECO:0000259" key="6">
    <source>
        <dbReference type="PROSITE" id="PS51007"/>
    </source>
</evidence>
<keyword evidence="1 4" id="KW-0349">Heme</keyword>
<keyword evidence="8" id="KW-1185">Reference proteome</keyword>
<protein>
    <recommendedName>
        <fullName evidence="6">Cytochrome c domain-containing protein</fullName>
    </recommendedName>
</protein>
<evidence type="ECO:0000256" key="2">
    <source>
        <dbReference type="ARBA" id="ARBA00022723"/>
    </source>
</evidence>
<dbReference type="AlphaFoldDB" id="Q1GQQ9"/>
<dbReference type="KEGG" id="sal:Sala_2304"/>
<dbReference type="RefSeq" id="WP_011542589.1">
    <property type="nucleotide sequence ID" value="NC_008048.1"/>
</dbReference>
<dbReference type="GO" id="GO:0009055">
    <property type="term" value="F:electron transfer activity"/>
    <property type="evidence" value="ECO:0007669"/>
    <property type="project" value="InterPro"/>
</dbReference>
<feature type="chain" id="PRO_5004189196" description="Cytochrome c domain-containing protein" evidence="5">
    <location>
        <begin position="22"/>
        <end position="309"/>
    </location>
</feature>
<keyword evidence="5" id="KW-0732">Signal</keyword>
<reference evidence="7 8" key="1">
    <citation type="journal article" date="2009" name="Proc. Natl. Acad. Sci. U.S.A.">
        <title>The genomic basis of trophic strategy in marine bacteria.</title>
        <authorList>
            <person name="Lauro F.M."/>
            <person name="McDougald D."/>
            <person name="Thomas T."/>
            <person name="Williams T.J."/>
            <person name="Egan S."/>
            <person name="Rice S."/>
            <person name="DeMaere M.Z."/>
            <person name="Ting L."/>
            <person name="Ertan H."/>
            <person name="Johnson J."/>
            <person name="Ferriera S."/>
            <person name="Lapidus A."/>
            <person name="Anderson I."/>
            <person name="Kyrpides N."/>
            <person name="Munk A.C."/>
            <person name="Detter C."/>
            <person name="Han C.S."/>
            <person name="Brown M.V."/>
            <person name="Robb F.T."/>
            <person name="Kjelleberg S."/>
            <person name="Cavicchioli R."/>
        </authorList>
    </citation>
    <scope>NUCLEOTIDE SEQUENCE [LARGE SCALE GENOMIC DNA]</scope>
    <source>
        <strain evidence="8">DSM 13593 / LMG 18877 / RB2256</strain>
    </source>
</reference>
<dbReference type="PROSITE" id="PS51007">
    <property type="entry name" value="CYTC"/>
    <property type="match status" value="1"/>
</dbReference>
<dbReference type="GO" id="GO:0046872">
    <property type="term" value="F:metal ion binding"/>
    <property type="evidence" value="ECO:0007669"/>
    <property type="project" value="UniProtKB-KW"/>
</dbReference>
<gene>
    <name evidence="7" type="ordered locus">Sala_2304</name>
</gene>
<evidence type="ECO:0000256" key="1">
    <source>
        <dbReference type="ARBA" id="ARBA00022617"/>
    </source>
</evidence>
<dbReference type="InterPro" id="IPR009056">
    <property type="entry name" value="Cyt_c-like_dom"/>
</dbReference>
<accession>Q1GQQ9</accession>
<dbReference type="Proteomes" id="UP000006578">
    <property type="component" value="Chromosome"/>
</dbReference>
<name>Q1GQQ9_SPHAL</name>
<evidence type="ECO:0000256" key="3">
    <source>
        <dbReference type="ARBA" id="ARBA00023004"/>
    </source>
</evidence>
<dbReference type="STRING" id="317655.Sala_2304"/>
<keyword evidence="3 4" id="KW-0408">Iron</keyword>
<feature type="signal peptide" evidence="5">
    <location>
        <begin position="1"/>
        <end position="21"/>
    </location>
</feature>
<evidence type="ECO:0000256" key="5">
    <source>
        <dbReference type="SAM" id="SignalP"/>
    </source>
</evidence>
<dbReference type="eggNOG" id="COG1858">
    <property type="taxonomic scope" value="Bacteria"/>
</dbReference>
<evidence type="ECO:0000256" key="4">
    <source>
        <dbReference type="PROSITE-ProRule" id="PRU00433"/>
    </source>
</evidence>
<evidence type="ECO:0000313" key="7">
    <source>
        <dbReference type="EMBL" id="ABF54013.1"/>
    </source>
</evidence>
<feature type="domain" description="Cytochrome c" evidence="6">
    <location>
        <begin position="54"/>
        <end position="177"/>
    </location>
</feature>
<dbReference type="SUPFAM" id="SSF46626">
    <property type="entry name" value="Cytochrome c"/>
    <property type="match status" value="1"/>
</dbReference>
<evidence type="ECO:0000313" key="8">
    <source>
        <dbReference type="Proteomes" id="UP000006578"/>
    </source>
</evidence>
<dbReference type="EMBL" id="CP000356">
    <property type="protein sequence ID" value="ABF54013.1"/>
    <property type="molecule type" value="Genomic_DNA"/>
</dbReference>
<dbReference type="GO" id="GO:0020037">
    <property type="term" value="F:heme binding"/>
    <property type="evidence" value="ECO:0007669"/>
    <property type="project" value="InterPro"/>
</dbReference>
<sequence length="309" mass="32319">MLRTGGIVGALALAVPATPAAAPPPFEILRWTAPGAELAALSTQPAACLGSAAVEVQAGEALFNSPRLLGGQAAKAGLSCAGCHVNGRDNAHFLMAGVSDRAGTADVTHSFFGAARGNGRFDPVTIPDLARPGKVSRDPAGGALESFVRDLIVDEFAGREPTPAMLAALAAYVRAIAPCPDGDPPGRRALDDQLRLIDFALRGATGMARRADPVAARALLAAARHQLGLIAERYPAPPFGAERRELLAASRVLADMHDKAANSDGFIAALSAWRAAFEKDLVQRLRRREARSLYNPANLAFVAPQQDNR</sequence>